<proteinExistence type="predicted"/>
<dbReference type="InterPro" id="IPR011249">
    <property type="entry name" value="Metalloenz_LuxS/M16"/>
</dbReference>
<dbReference type="Gene3D" id="3.30.830.10">
    <property type="entry name" value="Metalloenzyme, LuxS/M16 peptidase-like"/>
    <property type="match status" value="2"/>
</dbReference>
<comment type="caution">
    <text evidence="4">The sequence shown here is derived from an EMBL/GenBank/DDBJ whole genome shotgun (WGS) entry which is preliminary data.</text>
</comment>
<sequence length="452" mass="48119">MKTIKTIAVRACLMGAAGLFLLNFGVRDAQAAIPIEHWTQPSGAQVWFIESPSIPMLDVQIDFDAGSRRDPRAQAGLADATALMAGKGVTAASGQPALDENQLGEAWADLGADFGASTGSDRMSFSLRSLTDPQLLPQALALAARQLGQPSWPAPVWQRERERISAAIAESLTRPGTQAALAFAKAVYGDHPYGYETTADTLKRIDVADMQAFYARHIQPCRAKVSVVGAVSRAQADALVTELLGRLPAGGTCAALPPVPEVQPLKAAQDIRIPFQSAQAHVLIGQPGYKRDDPAFFALLVGNHILGGGGFSSRLMNEVREKRGLSYGAYSSFSPGLNAGAFVIGLQTRPDQAGEAVAVARKVVTDFVAEGPTATELKAAQDNLVGGFALRLDSNRKLLGNLANIAWNGLPLDYLQHWGEHVDAVTLDDIRAAFRRVLQPDRMVTVIVGAKP</sequence>
<dbReference type="SUPFAM" id="SSF63411">
    <property type="entry name" value="LuxS/MPP-like metallohydrolase"/>
    <property type="match status" value="2"/>
</dbReference>
<accession>A0ABV6PRY5</accession>
<feature type="chain" id="PRO_5046319625" evidence="1">
    <location>
        <begin position="32"/>
        <end position="452"/>
    </location>
</feature>
<dbReference type="InterPro" id="IPR007863">
    <property type="entry name" value="Peptidase_M16_C"/>
</dbReference>
<reference evidence="4 5" key="1">
    <citation type="submission" date="2024-09" db="EMBL/GenBank/DDBJ databases">
        <authorList>
            <person name="Sun Q."/>
            <person name="Mori K."/>
        </authorList>
    </citation>
    <scope>NUCLEOTIDE SEQUENCE [LARGE SCALE GENOMIC DNA]</scope>
    <source>
        <strain evidence="4 5">NCAIM B.02336</strain>
    </source>
</reference>
<feature type="domain" description="Peptidase M16 C-terminal" evidence="3">
    <location>
        <begin position="205"/>
        <end position="384"/>
    </location>
</feature>
<keyword evidence="5" id="KW-1185">Reference proteome</keyword>
<name>A0ABV6PRY5_9BURK</name>
<feature type="domain" description="Peptidase M16 N-terminal" evidence="2">
    <location>
        <begin position="50"/>
        <end position="197"/>
    </location>
</feature>
<keyword evidence="1" id="KW-0732">Signal</keyword>
<evidence type="ECO:0000259" key="2">
    <source>
        <dbReference type="Pfam" id="PF00675"/>
    </source>
</evidence>
<dbReference type="InterPro" id="IPR011765">
    <property type="entry name" value="Pept_M16_N"/>
</dbReference>
<evidence type="ECO:0000313" key="4">
    <source>
        <dbReference type="EMBL" id="MFC0591763.1"/>
    </source>
</evidence>
<evidence type="ECO:0000256" key="1">
    <source>
        <dbReference type="SAM" id="SignalP"/>
    </source>
</evidence>
<dbReference type="Proteomes" id="UP001589834">
    <property type="component" value="Unassembled WGS sequence"/>
</dbReference>
<feature type="signal peptide" evidence="1">
    <location>
        <begin position="1"/>
        <end position="31"/>
    </location>
</feature>
<evidence type="ECO:0000259" key="3">
    <source>
        <dbReference type="Pfam" id="PF05193"/>
    </source>
</evidence>
<dbReference type="Pfam" id="PF05193">
    <property type="entry name" value="Peptidase_M16_C"/>
    <property type="match status" value="1"/>
</dbReference>
<dbReference type="PANTHER" id="PTHR11851">
    <property type="entry name" value="METALLOPROTEASE"/>
    <property type="match status" value="1"/>
</dbReference>
<dbReference type="RefSeq" id="WP_377480214.1">
    <property type="nucleotide sequence ID" value="NZ_JBHLTN010000007.1"/>
</dbReference>
<gene>
    <name evidence="4" type="ORF">ACFFGG_04260</name>
</gene>
<organism evidence="4 5">
    <name type="scientific">Ottowia pentelensis</name>
    <dbReference type="NCBI Taxonomy" id="511108"/>
    <lineage>
        <taxon>Bacteria</taxon>
        <taxon>Pseudomonadati</taxon>
        <taxon>Pseudomonadota</taxon>
        <taxon>Betaproteobacteria</taxon>
        <taxon>Burkholderiales</taxon>
        <taxon>Comamonadaceae</taxon>
        <taxon>Ottowia</taxon>
    </lineage>
</organism>
<dbReference type="InterPro" id="IPR050361">
    <property type="entry name" value="MPP/UQCRC_Complex"/>
</dbReference>
<dbReference type="PANTHER" id="PTHR11851:SF224">
    <property type="entry name" value="PROCESSING PROTEASE"/>
    <property type="match status" value="1"/>
</dbReference>
<dbReference type="EMBL" id="JBHLTN010000007">
    <property type="protein sequence ID" value="MFC0591763.1"/>
    <property type="molecule type" value="Genomic_DNA"/>
</dbReference>
<protein>
    <submittedName>
        <fullName evidence="4">M16 family metallopeptidase</fullName>
    </submittedName>
</protein>
<dbReference type="Pfam" id="PF00675">
    <property type="entry name" value="Peptidase_M16"/>
    <property type="match status" value="1"/>
</dbReference>
<evidence type="ECO:0000313" key="5">
    <source>
        <dbReference type="Proteomes" id="UP001589834"/>
    </source>
</evidence>